<feature type="region of interest" description="Disordered" evidence="1">
    <location>
        <begin position="251"/>
        <end position="297"/>
    </location>
</feature>
<keyword evidence="3" id="KW-1185">Reference proteome</keyword>
<proteinExistence type="predicted"/>
<name>A0A9J5YQS5_SOLCO</name>
<gene>
    <name evidence="2" type="ORF">H5410_034485</name>
</gene>
<evidence type="ECO:0000313" key="2">
    <source>
        <dbReference type="EMBL" id="KAG5603115.1"/>
    </source>
</evidence>
<dbReference type="Proteomes" id="UP000824120">
    <property type="component" value="Chromosome 6"/>
</dbReference>
<accession>A0A9J5YQS5</accession>
<evidence type="ECO:0000256" key="1">
    <source>
        <dbReference type="SAM" id="MobiDB-lite"/>
    </source>
</evidence>
<reference evidence="2 3" key="1">
    <citation type="submission" date="2020-09" db="EMBL/GenBank/DDBJ databases">
        <title>De no assembly of potato wild relative species, Solanum commersonii.</title>
        <authorList>
            <person name="Cho K."/>
        </authorList>
    </citation>
    <scope>NUCLEOTIDE SEQUENCE [LARGE SCALE GENOMIC DNA]</scope>
    <source>
        <strain evidence="2">LZ3.2</strain>
        <tissue evidence="2">Leaf</tissue>
    </source>
</reference>
<dbReference type="EMBL" id="JACXVP010000006">
    <property type="protein sequence ID" value="KAG5603115.1"/>
    <property type="molecule type" value="Genomic_DNA"/>
</dbReference>
<feature type="compositionally biased region" description="Gly residues" evidence="1">
    <location>
        <begin position="251"/>
        <end position="264"/>
    </location>
</feature>
<sequence length="297" mass="31953">MDMKSIKDLLEQMLDQVQHQHTGESKDVYEIIGKLEQIKSYLLTQAMRSNVFSALSFLHSPPPQQPSPPIADQQALVSHQQTTPLIAGQQVMTQAVDNVGQPTPMVVQNPQPAGPFSMPPVHWQVVDENLFNAVDEPVLWFSKLVTSQQMLTVPSDKKIQYFEKGSPPSSYVHSPLFPGMTLPVTLHSSKLESMIGGVPGLLYSKSKKAMHIYWPSVGKYFKESTMIDVWFQWKKLGPKYMLIVKVEEQGAGTGASGAGTGASGAGAEPSGAGAEPSGAGAEPSGAGASKRPKLGGV</sequence>
<dbReference type="AlphaFoldDB" id="A0A9J5YQS5"/>
<comment type="caution">
    <text evidence="2">The sequence shown here is derived from an EMBL/GenBank/DDBJ whole genome shotgun (WGS) entry which is preliminary data.</text>
</comment>
<dbReference type="OrthoDB" id="1302290at2759"/>
<organism evidence="2 3">
    <name type="scientific">Solanum commersonii</name>
    <name type="common">Commerson's wild potato</name>
    <name type="synonym">Commerson's nightshade</name>
    <dbReference type="NCBI Taxonomy" id="4109"/>
    <lineage>
        <taxon>Eukaryota</taxon>
        <taxon>Viridiplantae</taxon>
        <taxon>Streptophyta</taxon>
        <taxon>Embryophyta</taxon>
        <taxon>Tracheophyta</taxon>
        <taxon>Spermatophyta</taxon>
        <taxon>Magnoliopsida</taxon>
        <taxon>eudicotyledons</taxon>
        <taxon>Gunneridae</taxon>
        <taxon>Pentapetalae</taxon>
        <taxon>asterids</taxon>
        <taxon>lamiids</taxon>
        <taxon>Solanales</taxon>
        <taxon>Solanaceae</taxon>
        <taxon>Solanoideae</taxon>
        <taxon>Solaneae</taxon>
        <taxon>Solanum</taxon>
    </lineage>
</organism>
<evidence type="ECO:0000313" key="3">
    <source>
        <dbReference type="Proteomes" id="UP000824120"/>
    </source>
</evidence>
<protein>
    <submittedName>
        <fullName evidence="2">Uncharacterized protein</fullName>
    </submittedName>
</protein>
<feature type="compositionally biased region" description="Low complexity" evidence="1">
    <location>
        <begin position="265"/>
        <end position="289"/>
    </location>
</feature>